<gene>
    <name evidence="3" type="ORF">C2R26_09610</name>
</gene>
<organism evidence="3">
    <name type="scientific">Companilactobacillus formosensis</name>
    <dbReference type="NCBI Taxonomy" id="1617889"/>
    <lineage>
        <taxon>Bacteria</taxon>
        <taxon>Bacillati</taxon>
        <taxon>Bacillota</taxon>
        <taxon>Bacilli</taxon>
        <taxon>Lactobacillales</taxon>
        <taxon>Lactobacillaceae</taxon>
        <taxon>Companilactobacillus</taxon>
    </lineage>
</organism>
<dbReference type="Gene3D" id="3.40.50.450">
    <property type="match status" value="1"/>
</dbReference>
<dbReference type="NCBIfam" id="TIGR00730">
    <property type="entry name" value="Rossman fold protein, TIGR00730 family"/>
    <property type="match status" value="1"/>
</dbReference>
<dbReference type="EC" id="3.2.2.n1" evidence="2"/>
<dbReference type="SUPFAM" id="SSF102405">
    <property type="entry name" value="MCP/YpsA-like"/>
    <property type="match status" value="1"/>
</dbReference>
<dbReference type="AlphaFoldDB" id="A0A2P4R4Q8"/>
<proteinExistence type="inferred from homology"/>
<protein>
    <recommendedName>
        <fullName evidence="2">Cytokinin riboside 5'-monophosphate phosphoribohydrolase</fullName>
        <ecNumber evidence="2">3.2.2.n1</ecNumber>
    </recommendedName>
</protein>
<reference evidence="3" key="1">
    <citation type="submission" date="2018-01" db="EMBL/GenBank/DDBJ databases">
        <title>Genome sequnecing of Lactobacillus formosensis KACC 18721.</title>
        <authorList>
            <person name="Kim S.-J."/>
            <person name="Heo J."/>
        </authorList>
    </citation>
    <scope>NUCLEOTIDE SEQUENCE</scope>
    <source>
        <strain evidence="3">KACC 18721</strain>
    </source>
</reference>
<keyword evidence="2" id="KW-0378">Hydrolase</keyword>
<dbReference type="InterPro" id="IPR005269">
    <property type="entry name" value="LOG"/>
</dbReference>
<dbReference type="PANTHER" id="PTHR31223">
    <property type="entry name" value="LOG FAMILY PROTEIN YJL055W"/>
    <property type="match status" value="1"/>
</dbReference>
<dbReference type="GO" id="GO:0016799">
    <property type="term" value="F:hydrolase activity, hydrolyzing N-glycosyl compounds"/>
    <property type="evidence" value="ECO:0007669"/>
    <property type="project" value="TreeGrafter"/>
</dbReference>
<dbReference type="GO" id="GO:0005829">
    <property type="term" value="C:cytosol"/>
    <property type="evidence" value="ECO:0007669"/>
    <property type="project" value="TreeGrafter"/>
</dbReference>
<keyword evidence="2" id="KW-0203">Cytokinin biosynthesis</keyword>
<evidence type="ECO:0000256" key="1">
    <source>
        <dbReference type="ARBA" id="ARBA00006763"/>
    </source>
</evidence>
<evidence type="ECO:0000256" key="2">
    <source>
        <dbReference type="RuleBase" id="RU363015"/>
    </source>
</evidence>
<dbReference type="GO" id="GO:0009691">
    <property type="term" value="P:cytokinin biosynthetic process"/>
    <property type="evidence" value="ECO:0007669"/>
    <property type="project" value="UniProtKB-UniRule"/>
</dbReference>
<evidence type="ECO:0000313" key="3">
    <source>
        <dbReference type="EMBL" id="POH36213.1"/>
    </source>
</evidence>
<dbReference type="EMBL" id="PPWZ01000075">
    <property type="protein sequence ID" value="POH36213.1"/>
    <property type="molecule type" value="Genomic_DNA"/>
</dbReference>
<dbReference type="PANTHER" id="PTHR31223:SF70">
    <property type="entry name" value="LOG FAMILY PROTEIN YJL055W"/>
    <property type="match status" value="1"/>
</dbReference>
<name>A0A2P4R4Q8_9LACO</name>
<comment type="caution">
    <text evidence="3">The sequence shown here is derived from an EMBL/GenBank/DDBJ whole genome shotgun (WGS) entry which is preliminary data.</text>
</comment>
<sequence>MKNIAVYCGASTGNDEIYTLGAQKLGQWIVRNNYGLTYGGGRYGLMGVVANSVLSANGFVHGIITQELAGRELSHAKLSKLDIVSDMSARKQAMLTDSVANIALPGGPGTLEEISEAFSWTIIGDSKNPCVFYNINHYYDDLESFFDAMTKHGFMEKETRKTLLFSDSLTEIGQFIKSYTPPKLRNYNKYPPNFIYSIVSQLIINSLI</sequence>
<dbReference type="InterPro" id="IPR031100">
    <property type="entry name" value="LOG_fam"/>
</dbReference>
<dbReference type="Pfam" id="PF03641">
    <property type="entry name" value="Lysine_decarbox"/>
    <property type="match status" value="1"/>
</dbReference>
<accession>A0A2P4R4Q8</accession>
<comment type="similarity">
    <text evidence="1 2">Belongs to the LOG family.</text>
</comment>